<dbReference type="Ensembl" id="ENSEEET00000025628.2">
    <property type="protein sequence ID" value="ENSEEEP00000025335.1"/>
    <property type="gene ID" value="ENSEEEG00000012276.2"/>
</dbReference>
<reference evidence="15" key="3">
    <citation type="submission" date="2020-05" db="EMBL/GenBank/DDBJ databases">
        <title>Electrophorus electricus (electric eel) genome, fEleEle1, primary haplotype.</title>
        <authorList>
            <person name="Myers G."/>
            <person name="Meyer A."/>
            <person name="Fedrigo O."/>
            <person name="Formenti G."/>
            <person name="Rhie A."/>
            <person name="Tracey A."/>
            <person name="Sims Y."/>
            <person name="Jarvis E.D."/>
        </authorList>
    </citation>
    <scope>NUCLEOTIDE SEQUENCE [LARGE SCALE GENOMIC DNA]</scope>
</reference>
<evidence type="ECO:0000256" key="7">
    <source>
        <dbReference type="ARBA" id="ARBA00023136"/>
    </source>
</evidence>
<reference evidence="15" key="5">
    <citation type="submission" date="2025-09" db="UniProtKB">
        <authorList>
            <consortium name="Ensembl"/>
        </authorList>
    </citation>
    <scope>IDENTIFICATION</scope>
</reference>
<dbReference type="GO" id="GO:0046475">
    <property type="term" value="P:glycerophospholipid catabolic process"/>
    <property type="evidence" value="ECO:0007669"/>
    <property type="project" value="TreeGrafter"/>
</dbReference>
<evidence type="ECO:0000313" key="15">
    <source>
        <dbReference type="Ensembl" id="ENSEEEP00000025335.1"/>
    </source>
</evidence>
<evidence type="ECO:0000256" key="8">
    <source>
        <dbReference type="ARBA" id="ARBA00036083"/>
    </source>
</evidence>
<dbReference type="SUPFAM" id="SSF51695">
    <property type="entry name" value="PLC-like phosphodiesterases"/>
    <property type="match status" value="1"/>
</dbReference>
<evidence type="ECO:0000256" key="10">
    <source>
        <dbReference type="ARBA" id="ARBA00047538"/>
    </source>
</evidence>
<evidence type="ECO:0000256" key="4">
    <source>
        <dbReference type="ARBA" id="ARBA00022801"/>
    </source>
</evidence>
<evidence type="ECO:0000256" key="3">
    <source>
        <dbReference type="ARBA" id="ARBA00022692"/>
    </source>
</evidence>
<dbReference type="PANTHER" id="PTHR42758:SF1">
    <property type="entry name" value="LYSOPHOSPHOLIPASE D GDPD1"/>
    <property type="match status" value="1"/>
</dbReference>
<protein>
    <recommendedName>
        <fullName evidence="14">GP-PDE domain-containing protein</fullName>
    </recommendedName>
</protein>
<evidence type="ECO:0000256" key="5">
    <source>
        <dbReference type="ARBA" id="ARBA00022989"/>
    </source>
</evidence>
<evidence type="ECO:0000256" key="2">
    <source>
        <dbReference type="ARBA" id="ARBA00007277"/>
    </source>
</evidence>
<keyword evidence="16" id="KW-1185">Reference proteome</keyword>
<accession>A0A4W4FMT1</accession>
<feature type="transmembrane region" description="Helical" evidence="13">
    <location>
        <begin position="6"/>
        <end position="24"/>
    </location>
</feature>
<evidence type="ECO:0000256" key="13">
    <source>
        <dbReference type="SAM" id="Phobius"/>
    </source>
</evidence>
<keyword evidence="3 13" id="KW-0812">Transmembrane</keyword>
<dbReference type="Gene3D" id="3.20.20.190">
    <property type="entry name" value="Phosphatidylinositol (PI) phosphodiesterase"/>
    <property type="match status" value="1"/>
</dbReference>
<dbReference type="InterPro" id="IPR030395">
    <property type="entry name" value="GP_PDE_dom"/>
</dbReference>
<keyword evidence="7 13" id="KW-0472">Membrane</keyword>
<dbReference type="GeneTree" id="ENSGT00940000156673"/>
<keyword evidence="4" id="KW-0378">Hydrolase</keyword>
<name>A0A4W4FMT1_ELEEL</name>
<dbReference type="GO" id="GO:0004622">
    <property type="term" value="F:phosphatidylcholine lysophospholipase activity"/>
    <property type="evidence" value="ECO:0007669"/>
    <property type="project" value="TreeGrafter"/>
</dbReference>
<comment type="catalytic activity">
    <reaction evidence="9">
        <text>N-(5Z,8Z,11Z,14Z-eicosatetraenoyl)-1-(9Z-octadecenoyl)-sn-glycero-3-phosphoethanolamine + H2O = N-(5Z,8Z,11Z,14Z-eicosatetraenoyl)-ethanolamine + 1-(9Z-octadecenoyl)-sn-glycero-3-phosphate + H(+)</text>
        <dbReference type="Rhea" id="RHEA:45544"/>
        <dbReference type="ChEBI" id="CHEBI:2700"/>
        <dbReference type="ChEBI" id="CHEBI:15377"/>
        <dbReference type="ChEBI" id="CHEBI:15378"/>
        <dbReference type="ChEBI" id="CHEBI:74544"/>
        <dbReference type="ChEBI" id="CHEBI:85223"/>
    </reaction>
    <physiologicalReaction direction="left-to-right" evidence="9">
        <dbReference type="Rhea" id="RHEA:45545"/>
    </physiologicalReaction>
</comment>
<keyword evidence="6" id="KW-0443">Lipid metabolism</keyword>
<comment type="catalytic activity">
    <reaction evidence="10">
        <text>N-hexadecanoyl-1-(9Z-octadecenoyl)-sn-glycero-3-phosphoethanolamine + H2O = N-hexadecanoylethanolamine + 1-(9Z-octadecenoyl)-sn-glycero-3-phosphate + H(+)</text>
        <dbReference type="Rhea" id="RHEA:53168"/>
        <dbReference type="ChEBI" id="CHEBI:15377"/>
        <dbReference type="ChEBI" id="CHEBI:15378"/>
        <dbReference type="ChEBI" id="CHEBI:71464"/>
        <dbReference type="ChEBI" id="CHEBI:74544"/>
        <dbReference type="ChEBI" id="CHEBI:85217"/>
    </reaction>
    <physiologicalReaction direction="left-to-right" evidence="10">
        <dbReference type="Rhea" id="RHEA:53169"/>
    </physiologicalReaction>
</comment>
<keyword evidence="5 13" id="KW-1133">Transmembrane helix</keyword>
<sequence>MSSPAVVYVLSTVTGYVLTSALLLRCPSLLHRRRRETFRSRHISHRGGAGENLENTMAAFRHAVELGTDMLELDCHLTKDEQVVVLHDSNLRRLTGVDADISDVRYADLPPYLCKLGVTFKRECFVEGGGSRRIPLLRDVFEAFPSLPINIDIKVNDDRLIRKVSEMVIKYDREHLTVWGNSRDQIVQKCYKEVRALYHSNSHLHSYRVDDILVLPHGDYIVYKSLMFCSVSYCHKSKQDSSFCFCV</sequence>
<evidence type="ECO:0000256" key="9">
    <source>
        <dbReference type="ARBA" id="ARBA00047392"/>
    </source>
</evidence>
<evidence type="ECO:0000256" key="11">
    <source>
        <dbReference type="ARBA" id="ARBA00048580"/>
    </source>
</evidence>
<dbReference type="InterPro" id="IPR052271">
    <property type="entry name" value="GDPD-Related"/>
</dbReference>
<dbReference type="Pfam" id="PF03009">
    <property type="entry name" value="GDPD"/>
    <property type="match status" value="1"/>
</dbReference>
<dbReference type="Proteomes" id="UP000314983">
    <property type="component" value="Chromosome 15"/>
</dbReference>
<comment type="catalytic activity">
    <reaction evidence="12">
        <text>N,1-di-(9Z-octadecenoyl)-sn-glycero-3-phosphoethanolamine + H2O = N-(9Z-octadecenoyl) ethanolamine + 1-(9Z-octadecenoyl)-sn-glycero-3-phosphate + H(+)</text>
        <dbReference type="Rhea" id="RHEA:56460"/>
        <dbReference type="ChEBI" id="CHEBI:15377"/>
        <dbReference type="ChEBI" id="CHEBI:15378"/>
        <dbReference type="ChEBI" id="CHEBI:71466"/>
        <dbReference type="ChEBI" id="CHEBI:74544"/>
        <dbReference type="ChEBI" id="CHEBI:85222"/>
    </reaction>
    <physiologicalReaction direction="left-to-right" evidence="12">
        <dbReference type="Rhea" id="RHEA:56461"/>
    </physiologicalReaction>
</comment>
<dbReference type="AlphaFoldDB" id="A0A4W4FMT1"/>
<dbReference type="PANTHER" id="PTHR42758">
    <property type="entry name" value="PHOSPHATIDYLGLYCEROL PHOSPHOLIPASE C"/>
    <property type="match status" value="1"/>
</dbReference>
<organism evidence="15 16">
    <name type="scientific">Electrophorus electricus</name>
    <name type="common">Electric eel</name>
    <name type="synonym">Gymnotus electricus</name>
    <dbReference type="NCBI Taxonomy" id="8005"/>
    <lineage>
        <taxon>Eukaryota</taxon>
        <taxon>Metazoa</taxon>
        <taxon>Chordata</taxon>
        <taxon>Craniata</taxon>
        <taxon>Vertebrata</taxon>
        <taxon>Euteleostomi</taxon>
        <taxon>Actinopterygii</taxon>
        <taxon>Neopterygii</taxon>
        <taxon>Teleostei</taxon>
        <taxon>Ostariophysi</taxon>
        <taxon>Gymnotiformes</taxon>
        <taxon>Gymnotoidei</taxon>
        <taxon>Gymnotidae</taxon>
        <taxon>Electrophorus</taxon>
    </lineage>
</organism>
<reference evidence="16" key="2">
    <citation type="journal article" date="2017" name="Sci. Adv.">
        <title>A tail of two voltages: Proteomic comparison of the three electric organs of the electric eel.</title>
        <authorList>
            <person name="Traeger L.L."/>
            <person name="Sabat G."/>
            <person name="Barrett-Wilt G.A."/>
            <person name="Wells G.B."/>
            <person name="Sussman M.R."/>
        </authorList>
    </citation>
    <scope>NUCLEOTIDE SEQUENCE [LARGE SCALE GENOMIC DNA]</scope>
</reference>
<dbReference type="GO" id="GO:0008081">
    <property type="term" value="F:phosphoric diester hydrolase activity"/>
    <property type="evidence" value="ECO:0007669"/>
    <property type="project" value="InterPro"/>
</dbReference>
<dbReference type="GO" id="GO:0005789">
    <property type="term" value="C:endoplasmic reticulum membrane"/>
    <property type="evidence" value="ECO:0007669"/>
    <property type="project" value="TreeGrafter"/>
</dbReference>
<reference evidence="16" key="1">
    <citation type="journal article" date="2014" name="Science">
        <title>Nonhuman genetics. Genomic basis for the convergent evolution of electric organs.</title>
        <authorList>
            <person name="Gallant J.R."/>
            <person name="Traeger L.L."/>
            <person name="Volkening J.D."/>
            <person name="Moffett H."/>
            <person name="Chen P.H."/>
            <person name="Novina C.D."/>
            <person name="Phillips G.N.Jr."/>
            <person name="Anand R."/>
            <person name="Wells G.B."/>
            <person name="Pinch M."/>
            <person name="Guth R."/>
            <person name="Unguez G.A."/>
            <person name="Albert J.S."/>
            <person name="Zakon H.H."/>
            <person name="Samanta M.P."/>
            <person name="Sussman M.R."/>
        </authorList>
    </citation>
    <scope>NUCLEOTIDE SEQUENCE [LARGE SCALE GENOMIC DNA]</scope>
</reference>
<feature type="domain" description="GP-PDE" evidence="14">
    <location>
        <begin position="40"/>
        <end position="247"/>
    </location>
</feature>
<comment type="subcellular location">
    <subcellularLocation>
        <location evidence="1">Membrane</location>
    </subcellularLocation>
</comment>
<dbReference type="PROSITE" id="PS51704">
    <property type="entry name" value="GP_PDE"/>
    <property type="match status" value="1"/>
</dbReference>
<comment type="catalytic activity">
    <reaction evidence="8">
        <text>1-O-hexadecyl-sn-glycero-3-phosphocholine + H2O = 1-O-hexadecyl-sn-glycero-3-phosphate + choline + H(+)</text>
        <dbReference type="Rhea" id="RHEA:41143"/>
        <dbReference type="ChEBI" id="CHEBI:15354"/>
        <dbReference type="ChEBI" id="CHEBI:15377"/>
        <dbReference type="ChEBI" id="CHEBI:15378"/>
        <dbReference type="ChEBI" id="CHEBI:64496"/>
        <dbReference type="ChEBI" id="CHEBI:77580"/>
    </reaction>
    <physiologicalReaction direction="left-to-right" evidence="8">
        <dbReference type="Rhea" id="RHEA:41144"/>
    </physiologicalReaction>
</comment>
<evidence type="ECO:0000256" key="6">
    <source>
        <dbReference type="ARBA" id="ARBA00023098"/>
    </source>
</evidence>
<gene>
    <name evidence="15" type="primary">GDPD1</name>
</gene>
<comment type="similarity">
    <text evidence="2">Belongs to the glycerophosphoryl diester phosphodiesterase family.</text>
</comment>
<dbReference type="GO" id="GO:0070291">
    <property type="term" value="P:N-acylethanolamine metabolic process"/>
    <property type="evidence" value="ECO:0007669"/>
    <property type="project" value="TreeGrafter"/>
</dbReference>
<comment type="catalytic activity">
    <reaction evidence="11">
        <text>1-O-(1Z-octadecenyl)-sn-glycero-3-phospho-N-hexadecanoyl-ethanolamine + H2O = 1-O-(1Z-octadecenyl)-sn-glycero-3-phosphate + N-hexadecanoylethanolamine + H(+)</text>
        <dbReference type="Rhea" id="RHEA:53184"/>
        <dbReference type="ChEBI" id="CHEBI:15377"/>
        <dbReference type="ChEBI" id="CHEBI:15378"/>
        <dbReference type="ChEBI" id="CHEBI:71464"/>
        <dbReference type="ChEBI" id="CHEBI:137009"/>
        <dbReference type="ChEBI" id="CHEBI:137017"/>
    </reaction>
    <physiologicalReaction direction="left-to-right" evidence="11">
        <dbReference type="Rhea" id="RHEA:53185"/>
    </physiologicalReaction>
</comment>
<reference evidence="15" key="4">
    <citation type="submission" date="2025-08" db="UniProtKB">
        <authorList>
            <consortium name="Ensembl"/>
        </authorList>
    </citation>
    <scope>IDENTIFICATION</scope>
</reference>
<evidence type="ECO:0000256" key="12">
    <source>
        <dbReference type="ARBA" id="ARBA00048947"/>
    </source>
</evidence>
<dbReference type="InterPro" id="IPR017946">
    <property type="entry name" value="PLC-like_Pdiesterase_TIM-brl"/>
</dbReference>
<evidence type="ECO:0000256" key="1">
    <source>
        <dbReference type="ARBA" id="ARBA00004370"/>
    </source>
</evidence>
<proteinExistence type="inferred from homology"/>
<evidence type="ECO:0000313" key="16">
    <source>
        <dbReference type="Proteomes" id="UP000314983"/>
    </source>
</evidence>
<evidence type="ECO:0000259" key="14">
    <source>
        <dbReference type="PROSITE" id="PS51704"/>
    </source>
</evidence>